<dbReference type="Proteomes" id="UP001139308">
    <property type="component" value="Unassembled WGS sequence"/>
</dbReference>
<dbReference type="Gene3D" id="3.30.2310.20">
    <property type="entry name" value="RelE-like"/>
    <property type="match status" value="1"/>
</dbReference>
<dbReference type="InterPro" id="IPR007712">
    <property type="entry name" value="RelE/ParE_toxin"/>
</dbReference>
<dbReference type="PANTHER" id="PTHR33755">
    <property type="entry name" value="TOXIN PARE1-RELATED"/>
    <property type="match status" value="1"/>
</dbReference>
<dbReference type="InterPro" id="IPR051803">
    <property type="entry name" value="TA_system_RelE-like_toxin"/>
</dbReference>
<evidence type="ECO:0000313" key="4">
    <source>
        <dbReference type="Proteomes" id="UP001139308"/>
    </source>
</evidence>
<evidence type="ECO:0000256" key="1">
    <source>
        <dbReference type="ARBA" id="ARBA00006226"/>
    </source>
</evidence>
<keyword evidence="2" id="KW-1277">Toxin-antitoxin system</keyword>
<comment type="similarity">
    <text evidence="1">Belongs to the RelE toxin family.</text>
</comment>
<dbReference type="EMBL" id="JAKLJA010000026">
    <property type="protein sequence ID" value="MCG5076631.1"/>
    <property type="molecule type" value="Genomic_DNA"/>
</dbReference>
<evidence type="ECO:0000313" key="3">
    <source>
        <dbReference type="EMBL" id="MCG5076631.1"/>
    </source>
</evidence>
<comment type="caution">
    <text evidence="3">The sequence shown here is derived from an EMBL/GenBank/DDBJ whole genome shotgun (WGS) entry which is preliminary data.</text>
</comment>
<accession>A0A9X1UKZ0</accession>
<name>A0A9X1UKZ0_9BURK</name>
<evidence type="ECO:0000256" key="2">
    <source>
        <dbReference type="ARBA" id="ARBA00022649"/>
    </source>
</evidence>
<reference evidence="3" key="1">
    <citation type="submission" date="2022-01" db="EMBL/GenBank/DDBJ databases">
        <title>Genome sequence and assembly of Parabukholderia sp. RG36.</title>
        <authorList>
            <person name="Chhetri G."/>
        </authorList>
    </citation>
    <scope>NUCLEOTIDE SEQUENCE</scope>
    <source>
        <strain evidence="3">RG36</strain>
    </source>
</reference>
<proteinExistence type="inferred from homology"/>
<dbReference type="AlphaFoldDB" id="A0A9X1UKZ0"/>
<dbReference type="InterPro" id="IPR035093">
    <property type="entry name" value="RelE/ParE_toxin_dom_sf"/>
</dbReference>
<sequence length="93" mass="10788">MLPIIWKLEARTEFLEIIRYIAEFSPQAARDMRRCIQASVIPAAEHPFLFREGRVPGTREIVSHPNYIVVYRVEIAAIEVVSVLHAREQYPPD</sequence>
<dbReference type="Pfam" id="PF05016">
    <property type="entry name" value="ParE_toxin"/>
    <property type="match status" value="1"/>
</dbReference>
<organism evidence="3 4">
    <name type="scientific">Paraburkholderia tagetis</name>
    <dbReference type="NCBI Taxonomy" id="2913261"/>
    <lineage>
        <taxon>Bacteria</taxon>
        <taxon>Pseudomonadati</taxon>
        <taxon>Pseudomonadota</taxon>
        <taxon>Betaproteobacteria</taxon>
        <taxon>Burkholderiales</taxon>
        <taxon>Burkholderiaceae</taxon>
        <taxon>Paraburkholderia</taxon>
    </lineage>
</organism>
<gene>
    <name evidence="3" type="ORF">L5014_25275</name>
</gene>
<dbReference type="RefSeq" id="WP_238466548.1">
    <property type="nucleotide sequence ID" value="NZ_JAKLJA010000026.1"/>
</dbReference>
<protein>
    <submittedName>
        <fullName evidence="3">Type II toxin-antitoxin system RelE/ParE family toxin</fullName>
    </submittedName>
</protein>
<keyword evidence="4" id="KW-1185">Reference proteome</keyword>